<accession>A0A9Q1JJC1</accession>
<dbReference type="PANTHER" id="PTHR34835:SF90">
    <property type="entry name" value="AMINOTRANSFERASE-LIKE PLANT MOBILE DOMAIN-CONTAINING PROTEIN"/>
    <property type="match status" value="1"/>
</dbReference>
<comment type="caution">
    <text evidence="1">The sequence shown here is derived from an EMBL/GenBank/DDBJ whole genome shotgun (WGS) entry which is preliminary data.</text>
</comment>
<gene>
    <name evidence="1" type="ORF">Cgig2_010665</name>
</gene>
<evidence type="ECO:0000313" key="1">
    <source>
        <dbReference type="EMBL" id="KAJ8427652.1"/>
    </source>
</evidence>
<organism evidence="1 2">
    <name type="scientific">Carnegiea gigantea</name>
    <dbReference type="NCBI Taxonomy" id="171969"/>
    <lineage>
        <taxon>Eukaryota</taxon>
        <taxon>Viridiplantae</taxon>
        <taxon>Streptophyta</taxon>
        <taxon>Embryophyta</taxon>
        <taxon>Tracheophyta</taxon>
        <taxon>Spermatophyta</taxon>
        <taxon>Magnoliopsida</taxon>
        <taxon>eudicotyledons</taxon>
        <taxon>Gunneridae</taxon>
        <taxon>Pentapetalae</taxon>
        <taxon>Caryophyllales</taxon>
        <taxon>Cactineae</taxon>
        <taxon>Cactaceae</taxon>
        <taxon>Cactoideae</taxon>
        <taxon>Echinocereeae</taxon>
        <taxon>Carnegiea</taxon>
    </lineage>
</organism>
<evidence type="ECO:0000313" key="2">
    <source>
        <dbReference type="Proteomes" id="UP001153076"/>
    </source>
</evidence>
<sequence length="334" mass="38257">MGFRGFLHLQANMISGKLALWLVRNFDTSFCSLPLTHGRMTVTKHDVHTMLGLPKGSPEVVEPKNNSNVSVDLLNYWKQQWLERDSIPKCGEVIEMMQCQVDEAEDFRKNFVMLLVSTCLRGNQRGELCYLDHVVFKLRSVPCQFLMLRVCTNGEIKSRVGQEFIIRFGGGYLEDTLNSMRKKLMKRNIAAKVMKMKLKPRMKQEFQRTLFRDGRNQFDNNSNRLLAEVITKLEELIPRARTPLKRIRKVAAKLTSDALISKRPNKSNSRILVLLQDSYESEGFLMDIEKHFVGSRATFTPPSFSLGVSHEEKEALPKGVVIVDLEPDIPIAKV</sequence>
<protein>
    <submittedName>
        <fullName evidence="1">Uncharacterized protein</fullName>
    </submittedName>
</protein>
<dbReference type="EMBL" id="JAKOGI010001119">
    <property type="protein sequence ID" value="KAJ8427652.1"/>
    <property type="molecule type" value="Genomic_DNA"/>
</dbReference>
<dbReference type="PANTHER" id="PTHR34835">
    <property type="entry name" value="OS07G0283600 PROTEIN-RELATED"/>
    <property type="match status" value="1"/>
</dbReference>
<dbReference type="Proteomes" id="UP001153076">
    <property type="component" value="Unassembled WGS sequence"/>
</dbReference>
<proteinExistence type="predicted"/>
<reference evidence="1" key="1">
    <citation type="submission" date="2022-04" db="EMBL/GenBank/DDBJ databases">
        <title>Carnegiea gigantea Genome sequencing and assembly v2.</title>
        <authorList>
            <person name="Copetti D."/>
            <person name="Sanderson M.J."/>
            <person name="Burquez A."/>
            <person name="Wojciechowski M.F."/>
        </authorList>
    </citation>
    <scope>NUCLEOTIDE SEQUENCE</scope>
    <source>
        <strain evidence="1">SGP5-SGP5p</strain>
        <tissue evidence="1">Aerial part</tissue>
    </source>
</reference>
<dbReference type="AlphaFoldDB" id="A0A9Q1JJC1"/>
<keyword evidence="2" id="KW-1185">Reference proteome</keyword>
<name>A0A9Q1JJC1_9CARY</name>